<evidence type="ECO:0000256" key="1">
    <source>
        <dbReference type="ARBA" id="ARBA00004651"/>
    </source>
</evidence>
<evidence type="ECO:0000313" key="8">
    <source>
        <dbReference type="Proteomes" id="UP000198977"/>
    </source>
</evidence>
<dbReference type="InterPro" id="IPR027417">
    <property type="entry name" value="P-loop_NTPase"/>
</dbReference>
<keyword evidence="6" id="KW-0472">Membrane</keyword>
<keyword evidence="5" id="KW-1133">Transmembrane helix</keyword>
<keyword evidence="4" id="KW-0812">Transmembrane</keyword>
<comment type="similarity">
    <text evidence="2">Belongs to the VirD4/TraG family.</text>
</comment>
<evidence type="ECO:0000256" key="3">
    <source>
        <dbReference type="ARBA" id="ARBA00022475"/>
    </source>
</evidence>
<dbReference type="InterPro" id="IPR003688">
    <property type="entry name" value="TraG/VirD4"/>
</dbReference>
<evidence type="ECO:0000256" key="4">
    <source>
        <dbReference type="ARBA" id="ARBA00022692"/>
    </source>
</evidence>
<dbReference type="OrthoDB" id="9759295at2"/>
<evidence type="ECO:0000256" key="2">
    <source>
        <dbReference type="ARBA" id="ARBA00008806"/>
    </source>
</evidence>
<dbReference type="CDD" id="cd01127">
    <property type="entry name" value="TrwB_TraG_TraD_VirD4"/>
    <property type="match status" value="1"/>
</dbReference>
<dbReference type="SUPFAM" id="SSF52540">
    <property type="entry name" value="P-loop containing nucleoside triphosphate hydrolases"/>
    <property type="match status" value="1"/>
</dbReference>
<evidence type="ECO:0000256" key="5">
    <source>
        <dbReference type="ARBA" id="ARBA00022989"/>
    </source>
</evidence>
<dbReference type="InterPro" id="IPR051539">
    <property type="entry name" value="T4SS-coupling_protein"/>
</dbReference>
<name>A0A1I2HH23_9RHOB</name>
<evidence type="ECO:0000256" key="6">
    <source>
        <dbReference type="ARBA" id="ARBA00023136"/>
    </source>
</evidence>
<accession>A0A1I2HH23</accession>
<evidence type="ECO:0000313" key="7">
    <source>
        <dbReference type="EMBL" id="SFF28610.1"/>
    </source>
</evidence>
<comment type="subcellular location">
    <subcellularLocation>
        <location evidence="1">Cell membrane</location>
        <topology evidence="1">Multi-pass membrane protein</topology>
    </subcellularLocation>
</comment>
<dbReference type="GO" id="GO:0005886">
    <property type="term" value="C:plasma membrane"/>
    <property type="evidence" value="ECO:0007669"/>
    <property type="project" value="UniProtKB-SubCell"/>
</dbReference>
<keyword evidence="3" id="KW-1003">Cell membrane</keyword>
<dbReference type="STRING" id="74348.SAMN04488523_1512"/>
<dbReference type="PANTHER" id="PTHR37937">
    <property type="entry name" value="CONJUGATIVE TRANSFER: DNA TRANSPORT"/>
    <property type="match status" value="1"/>
</dbReference>
<keyword evidence="8" id="KW-1185">Reference proteome</keyword>
<dbReference type="PANTHER" id="PTHR37937:SF1">
    <property type="entry name" value="CONJUGATIVE TRANSFER: DNA TRANSPORT"/>
    <property type="match status" value="1"/>
</dbReference>
<dbReference type="RefSeq" id="WP_093925644.1">
    <property type="nucleotide sequence ID" value="NZ_FOMW01000051.1"/>
</dbReference>
<dbReference type="AlphaFoldDB" id="A0A1I2HH23"/>
<gene>
    <name evidence="7" type="ORF">SAMN04488523_1512</name>
</gene>
<reference evidence="8" key="1">
    <citation type="submission" date="2016-10" db="EMBL/GenBank/DDBJ databases">
        <authorList>
            <person name="Varghese N."/>
            <person name="Submissions S."/>
        </authorList>
    </citation>
    <scope>NUCLEOTIDE SEQUENCE [LARGE SCALE GENOMIC DNA]</scope>
    <source>
        <strain evidence="8">DSM 11443</strain>
    </source>
</reference>
<proteinExistence type="inferred from homology"/>
<organism evidence="7 8">
    <name type="scientific">Sulfitobacter brevis</name>
    <dbReference type="NCBI Taxonomy" id="74348"/>
    <lineage>
        <taxon>Bacteria</taxon>
        <taxon>Pseudomonadati</taxon>
        <taxon>Pseudomonadota</taxon>
        <taxon>Alphaproteobacteria</taxon>
        <taxon>Rhodobacterales</taxon>
        <taxon>Roseobacteraceae</taxon>
        <taxon>Sulfitobacter</taxon>
    </lineage>
</organism>
<dbReference type="Gene3D" id="3.40.50.300">
    <property type="entry name" value="P-loop containing nucleotide triphosphate hydrolases"/>
    <property type="match status" value="1"/>
</dbReference>
<sequence length="494" mass="54663">MTNEIFTDVPRGIPSAKQSTFSPPLATFADPQHIQTSKTLKHQDGKLFLGVVGATMQDAKRDDNGTPYRYAQDGHLIGLADDRHIITVAGSRAGKGRSAIVPNMLCYTGSVLATDPKGELASITAEHRHDKLGQKVRVLDPFRVADVPDKFRASFNPLSILKADSPTLVEDAGLIADALVISSSKDEHWDASARELITALMLYLVKANNAAKANLPEMRRILRNEVLLTMTLEIMADDEDFLDGIMAGLAQSFITKPPNEKGSVLSNARRQTSFLDFAAIQGVLSDHDFDLGELKSEKSTIYLCLPAMRMGTCNRWLRLFINLVLAAMENSRVATPNPPVLLCLDEFATLGHMQAIENAAGQIAGFGVKLWPIIQDLGQLETLYEKRWQTFMANAGILQFFGNSDLTTLEWISKRLGDTTLRVMSKGEVGYKQAAESGATGESWSNETRPLLTVDEIAKIFGRDDRYCRQLVMWVGHDPMIMQRAYYDKHRAFA</sequence>
<protein>
    <submittedName>
        <fullName evidence="7">Type IV secretion system protein VirD4</fullName>
    </submittedName>
</protein>
<dbReference type="Pfam" id="PF02534">
    <property type="entry name" value="T4SS-DNA_transf"/>
    <property type="match status" value="1"/>
</dbReference>
<dbReference type="Proteomes" id="UP000198977">
    <property type="component" value="Unassembled WGS sequence"/>
</dbReference>
<dbReference type="EMBL" id="FOMW01000051">
    <property type="protein sequence ID" value="SFF28610.1"/>
    <property type="molecule type" value="Genomic_DNA"/>
</dbReference>